<evidence type="ECO:0000313" key="10">
    <source>
        <dbReference type="Proteomes" id="UP000035763"/>
    </source>
</evidence>
<dbReference type="InterPro" id="IPR037493">
    <property type="entry name" value="ExoIII-like"/>
</dbReference>
<feature type="active site" evidence="5">
    <location>
        <position position="118"/>
    </location>
</feature>
<comment type="caution">
    <text evidence="9">The sequence shown here is derived from an EMBL/GenBank/DDBJ whole genome shotgun (WGS) entry which is preliminary data.</text>
</comment>
<feature type="binding site" evidence="6">
    <location>
        <position position="179"/>
    </location>
    <ligand>
        <name>Mg(2+)</name>
        <dbReference type="ChEBI" id="CHEBI:18420"/>
        <label>1</label>
    </ligand>
</feature>
<dbReference type="EC" id="3.1.11.2" evidence="9"/>
<keyword evidence="3 9" id="KW-0378">Hydrolase</keyword>
<evidence type="ECO:0000256" key="2">
    <source>
        <dbReference type="ARBA" id="ARBA00022723"/>
    </source>
</evidence>
<evidence type="ECO:0000256" key="3">
    <source>
        <dbReference type="ARBA" id="ARBA00022801"/>
    </source>
</evidence>
<keyword evidence="10" id="KW-1185">Reference proteome</keyword>
<name>W6K2J1_9MICO</name>
<dbReference type="AlphaFoldDB" id="W6K2J1"/>
<dbReference type="Pfam" id="PF03372">
    <property type="entry name" value="Exo_endo_phos"/>
    <property type="match status" value="1"/>
</dbReference>
<feature type="binding site" evidence="6">
    <location>
        <position position="278"/>
    </location>
    <ligand>
        <name>Mg(2+)</name>
        <dbReference type="ChEBI" id="CHEBI:18420"/>
        <label>1</label>
    </ligand>
</feature>
<comment type="cofactor">
    <cofactor evidence="6">
        <name>Mg(2+)</name>
        <dbReference type="ChEBI" id="CHEBI:18420"/>
    </cofactor>
    <cofactor evidence="6">
        <name>Mn(2+)</name>
        <dbReference type="ChEBI" id="CHEBI:29035"/>
    </cofactor>
    <text evidence="6">Probably binds two magnesium or manganese ions per subunit.</text>
</comment>
<dbReference type="InterPro" id="IPR005135">
    <property type="entry name" value="Endo/exonuclease/phosphatase"/>
</dbReference>
<gene>
    <name evidence="9" type="ORF">BN11_620004</name>
</gene>
<dbReference type="RefSeq" id="WP_048695631.1">
    <property type="nucleotide sequence ID" value="NZ_HG764815.1"/>
</dbReference>
<evidence type="ECO:0000313" key="9">
    <source>
        <dbReference type="EMBL" id="CCH75295.1"/>
    </source>
</evidence>
<feature type="binding site" evidence="6">
    <location>
        <position position="7"/>
    </location>
    <ligand>
        <name>Mg(2+)</name>
        <dbReference type="ChEBI" id="CHEBI:18420"/>
        <label>1</label>
    </ligand>
</feature>
<feature type="site" description="Interaction with DNA substrate" evidence="7">
    <location>
        <position position="279"/>
    </location>
</feature>
<dbReference type="OrthoDB" id="9803914at2"/>
<accession>W6K2J1</accession>
<evidence type="ECO:0000256" key="6">
    <source>
        <dbReference type="PIRSR" id="PIRSR604808-2"/>
    </source>
</evidence>
<dbReference type="NCBIfam" id="TIGR00633">
    <property type="entry name" value="xth"/>
    <property type="match status" value="1"/>
</dbReference>
<feature type="binding site" evidence="6">
    <location>
        <position position="177"/>
    </location>
    <ligand>
        <name>Mg(2+)</name>
        <dbReference type="ChEBI" id="CHEBI:18420"/>
        <label>1</label>
    </ligand>
</feature>
<keyword evidence="6" id="KW-0464">Manganese</keyword>
<evidence type="ECO:0000256" key="4">
    <source>
        <dbReference type="ARBA" id="ARBA00022842"/>
    </source>
</evidence>
<proteinExistence type="inferred from homology"/>
<evidence type="ECO:0000259" key="8">
    <source>
        <dbReference type="Pfam" id="PF03372"/>
    </source>
</evidence>
<sequence length="288" mass="32052">MRIATFNVNGIRAARRRGFGTWLARTDPDVVALQEVRCPEAALPDEAFGGYHAAYDAGARAGRNGVAILTRKHPAAVRTLDPAGYDFTLARELRAYADQGRYIEVDLADAPLTVASVYVPKGGLPAHLQIPARMREAPDGGAAFERKLRFMAGMTRHLNRSRRSAAARGREFIVMGDFNAAHREADVANWRRSKTSVGFLPQERAWLEDLLGPRTLVDVVRRLHPDQAGPYTWWSWLGTTYAADAGWRIDFHFASPGLARTARRTWVDREVDGIRMSDHAPVCVDYAI</sequence>
<dbReference type="GO" id="GO:0046872">
    <property type="term" value="F:metal ion binding"/>
    <property type="evidence" value="ECO:0007669"/>
    <property type="project" value="UniProtKB-KW"/>
</dbReference>
<feature type="active site" description="Proton acceptor" evidence="5">
    <location>
        <position position="279"/>
    </location>
</feature>
<dbReference type="InterPro" id="IPR036691">
    <property type="entry name" value="Endo/exonu/phosph_ase_sf"/>
</dbReference>
<keyword evidence="2 6" id="KW-0479">Metal-binding</keyword>
<feature type="binding site" evidence="6">
    <location>
        <position position="279"/>
    </location>
    <ligand>
        <name>Mg(2+)</name>
        <dbReference type="ChEBI" id="CHEBI:18420"/>
        <label>1</label>
    </ligand>
</feature>
<dbReference type="PANTHER" id="PTHR43250:SF2">
    <property type="entry name" value="EXODEOXYRIBONUCLEASE III"/>
    <property type="match status" value="1"/>
</dbReference>
<reference evidence="9 10" key="1">
    <citation type="journal article" date="2013" name="ISME J.">
        <title>A metabolic model for members of the genus Tetrasphaera involved in enhanced biological phosphorus removal.</title>
        <authorList>
            <person name="Kristiansen R."/>
            <person name="Nguyen H.T.T."/>
            <person name="Saunders A.M."/>
            <person name="Nielsen J.L."/>
            <person name="Wimmer R."/>
            <person name="Le V.Q."/>
            <person name="McIlroy S.J."/>
            <person name="Petrovski S."/>
            <person name="Seviour R.J."/>
            <person name="Calteau A."/>
            <person name="Nielsen K.L."/>
            <person name="Nielsen P.H."/>
        </authorList>
    </citation>
    <scope>NUCLEOTIDE SEQUENCE [LARGE SCALE GENOMIC DNA]</scope>
    <source>
        <strain evidence="9 10">Ben110</strain>
    </source>
</reference>
<dbReference type="GO" id="GO:0006281">
    <property type="term" value="P:DNA repair"/>
    <property type="evidence" value="ECO:0007669"/>
    <property type="project" value="InterPro"/>
</dbReference>
<dbReference type="SUPFAM" id="SSF56219">
    <property type="entry name" value="DNase I-like"/>
    <property type="match status" value="1"/>
</dbReference>
<dbReference type="STRING" id="1193182.BN11_620004"/>
<feature type="binding site" evidence="6">
    <location>
        <position position="35"/>
    </location>
    <ligand>
        <name>Mg(2+)</name>
        <dbReference type="ChEBI" id="CHEBI:18420"/>
        <label>1</label>
    </ligand>
</feature>
<feature type="site" description="Transition state stabilizer" evidence="7">
    <location>
        <position position="179"/>
    </location>
</feature>
<organism evidence="9 10">
    <name type="scientific">Nostocoides australiense Ben110</name>
    <dbReference type="NCBI Taxonomy" id="1193182"/>
    <lineage>
        <taxon>Bacteria</taxon>
        <taxon>Bacillati</taxon>
        <taxon>Actinomycetota</taxon>
        <taxon>Actinomycetes</taxon>
        <taxon>Micrococcales</taxon>
        <taxon>Intrasporangiaceae</taxon>
        <taxon>Nostocoides</taxon>
    </lineage>
</organism>
<feature type="site" description="Important for catalytic activity" evidence="7">
    <location>
        <position position="250"/>
    </location>
</feature>
<feature type="domain" description="Endonuclease/exonuclease/phosphatase" evidence="8">
    <location>
        <begin position="4"/>
        <end position="279"/>
    </location>
</feature>
<dbReference type="InterPro" id="IPR004808">
    <property type="entry name" value="AP_endonuc_1"/>
</dbReference>
<dbReference type="Gene3D" id="3.60.10.10">
    <property type="entry name" value="Endonuclease/exonuclease/phosphatase"/>
    <property type="match status" value="1"/>
</dbReference>
<feature type="active site" description="Proton donor/acceptor" evidence="5">
    <location>
        <position position="177"/>
    </location>
</feature>
<keyword evidence="4 6" id="KW-0460">Magnesium</keyword>
<dbReference type="PROSITE" id="PS51435">
    <property type="entry name" value="AP_NUCLEASE_F1_4"/>
    <property type="match status" value="1"/>
</dbReference>
<protein>
    <submittedName>
        <fullName evidence="9">Exodeoxyribonuclease III</fullName>
        <ecNumber evidence="9">3.1.11.2</ecNumber>
    </submittedName>
</protein>
<dbReference type="GO" id="GO:0008311">
    <property type="term" value="F:double-stranded DNA 3'-5' DNA exonuclease activity"/>
    <property type="evidence" value="ECO:0007669"/>
    <property type="project" value="UniProtKB-EC"/>
</dbReference>
<evidence type="ECO:0000256" key="1">
    <source>
        <dbReference type="ARBA" id="ARBA00007092"/>
    </source>
</evidence>
<dbReference type="EMBL" id="CAJA01000488">
    <property type="protein sequence ID" value="CCH75295.1"/>
    <property type="molecule type" value="Genomic_DNA"/>
</dbReference>
<evidence type="ECO:0000256" key="7">
    <source>
        <dbReference type="PIRSR" id="PIRSR604808-3"/>
    </source>
</evidence>
<dbReference type="PANTHER" id="PTHR43250">
    <property type="entry name" value="EXODEOXYRIBONUCLEASE III"/>
    <property type="match status" value="1"/>
</dbReference>
<comment type="similarity">
    <text evidence="1">Belongs to the DNA repair enzymes AP/ExoA family.</text>
</comment>
<dbReference type="Proteomes" id="UP000035763">
    <property type="component" value="Unassembled WGS sequence"/>
</dbReference>
<evidence type="ECO:0000256" key="5">
    <source>
        <dbReference type="PIRSR" id="PIRSR604808-1"/>
    </source>
</evidence>